<accession>A0AAV5JLF0</accession>
<evidence type="ECO:0000256" key="10">
    <source>
        <dbReference type="ARBA" id="ARBA00023008"/>
    </source>
</evidence>
<evidence type="ECO:0000256" key="13">
    <source>
        <dbReference type="RuleBase" id="RU361119"/>
    </source>
</evidence>
<feature type="domain" description="Plastocyanin-like" evidence="15">
    <location>
        <begin position="159"/>
        <end position="312"/>
    </location>
</feature>
<evidence type="ECO:0000313" key="19">
    <source>
        <dbReference type="Proteomes" id="UP001054252"/>
    </source>
</evidence>
<name>A0AAV5JLF0_9ROSI</name>
<evidence type="ECO:0000256" key="12">
    <source>
        <dbReference type="ARBA" id="ARBA00023185"/>
    </source>
</evidence>
<dbReference type="InterPro" id="IPR002355">
    <property type="entry name" value="Cu_oxidase_Cu_BS"/>
</dbReference>
<evidence type="ECO:0000256" key="8">
    <source>
        <dbReference type="ARBA" id="ARBA00022737"/>
    </source>
</evidence>
<dbReference type="EC" id="1.10.3.2" evidence="4 13"/>
<dbReference type="Gene3D" id="2.60.40.420">
    <property type="entry name" value="Cupredoxins - blue copper proteins"/>
    <property type="match status" value="3"/>
</dbReference>
<dbReference type="GO" id="GO:0052716">
    <property type="term" value="F:hydroquinone:oxygen oxidoreductase activity"/>
    <property type="evidence" value="ECO:0007669"/>
    <property type="project" value="UniProtKB-EC"/>
</dbReference>
<feature type="region of interest" description="Disordered" evidence="14">
    <location>
        <begin position="551"/>
        <end position="573"/>
    </location>
</feature>
<evidence type="ECO:0000256" key="9">
    <source>
        <dbReference type="ARBA" id="ARBA00023002"/>
    </source>
</evidence>
<dbReference type="InterPro" id="IPR008972">
    <property type="entry name" value="Cupredoxin"/>
</dbReference>
<evidence type="ECO:0000256" key="1">
    <source>
        <dbReference type="ARBA" id="ARBA00000349"/>
    </source>
</evidence>
<dbReference type="GO" id="GO:0048046">
    <property type="term" value="C:apoplast"/>
    <property type="evidence" value="ECO:0007669"/>
    <property type="project" value="UniProtKB-SubCell"/>
</dbReference>
<dbReference type="EMBL" id="BPVZ01000036">
    <property type="protein sequence ID" value="GKV12362.1"/>
    <property type="molecule type" value="Genomic_DNA"/>
</dbReference>
<dbReference type="SUPFAM" id="SSF49503">
    <property type="entry name" value="Cupredoxins"/>
    <property type="match status" value="3"/>
</dbReference>
<gene>
    <name evidence="18" type="ORF">SLEP1_g23517</name>
</gene>
<comment type="function">
    <text evidence="13">Lignin degradation and detoxification of lignin-derived products.</text>
</comment>
<comment type="subcellular location">
    <subcellularLocation>
        <location evidence="2 13">Secreted</location>
        <location evidence="2 13">Extracellular space</location>
        <location evidence="2 13">Apoplast</location>
    </subcellularLocation>
</comment>
<dbReference type="CDD" id="cd13849">
    <property type="entry name" value="CuRO_1_LCC_plant"/>
    <property type="match status" value="1"/>
</dbReference>
<keyword evidence="9 13" id="KW-0560">Oxidoreductase</keyword>
<keyword evidence="11" id="KW-0325">Glycoprotein</keyword>
<evidence type="ECO:0000259" key="17">
    <source>
        <dbReference type="Pfam" id="PF07732"/>
    </source>
</evidence>
<evidence type="ECO:0000256" key="11">
    <source>
        <dbReference type="ARBA" id="ARBA00023180"/>
    </source>
</evidence>
<dbReference type="InterPro" id="IPR001117">
    <property type="entry name" value="Cu-oxidase_2nd"/>
</dbReference>
<feature type="domain" description="Plastocyanin-like" evidence="17">
    <location>
        <begin position="32"/>
        <end position="145"/>
    </location>
</feature>
<evidence type="ECO:0000259" key="15">
    <source>
        <dbReference type="Pfam" id="PF00394"/>
    </source>
</evidence>
<dbReference type="InterPro" id="IPR045087">
    <property type="entry name" value="Cu-oxidase_fam"/>
</dbReference>
<keyword evidence="10 13" id="KW-0186">Copper</keyword>
<comment type="catalytic activity">
    <reaction evidence="1 13">
        <text>4 hydroquinone + O2 = 4 benzosemiquinone + 2 H2O</text>
        <dbReference type="Rhea" id="RHEA:11276"/>
        <dbReference type="ChEBI" id="CHEBI:15377"/>
        <dbReference type="ChEBI" id="CHEBI:15379"/>
        <dbReference type="ChEBI" id="CHEBI:17594"/>
        <dbReference type="ChEBI" id="CHEBI:17977"/>
        <dbReference type="EC" id="1.10.3.2"/>
    </reaction>
</comment>
<organism evidence="18 19">
    <name type="scientific">Rubroshorea leprosula</name>
    <dbReference type="NCBI Taxonomy" id="152421"/>
    <lineage>
        <taxon>Eukaryota</taxon>
        <taxon>Viridiplantae</taxon>
        <taxon>Streptophyta</taxon>
        <taxon>Embryophyta</taxon>
        <taxon>Tracheophyta</taxon>
        <taxon>Spermatophyta</taxon>
        <taxon>Magnoliopsida</taxon>
        <taxon>eudicotyledons</taxon>
        <taxon>Gunneridae</taxon>
        <taxon>Pentapetalae</taxon>
        <taxon>rosids</taxon>
        <taxon>malvids</taxon>
        <taxon>Malvales</taxon>
        <taxon>Dipterocarpaceae</taxon>
        <taxon>Rubroshorea</taxon>
    </lineage>
</organism>
<keyword evidence="19" id="KW-1185">Reference proteome</keyword>
<evidence type="ECO:0000313" key="18">
    <source>
        <dbReference type="EMBL" id="GKV12362.1"/>
    </source>
</evidence>
<evidence type="ECO:0000256" key="3">
    <source>
        <dbReference type="ARBA" id="ARBA00010609"/>
    </source>
</evidence>
<dbReference type="GO" id="GO:0005507">
    <property type="term" value="F:copper ion binding"/>
    <property type="evidence" value="ECO:0007669"/>
    <property type="project" value="InterPro"/>
</dbReference>
<comment type="cofactor">
    <cofactor evidence="13">
        <name>Cu cation</name>
        <dbReference type="ChEBI" id="CHEBI:23378"/>
    </cofactor>
    <text evidence="13">Binds 4 Cu cations per monomer.</text>
</comment>
<dbReference type="GO" id="GO:0046274">
    <property type="term" value="P:lignin catabolic process"/>
    <property type="evidence" value="ECO:0007669"/>
    <property type="project" value="UniProtKB-KW"/>
</dbReference>
<dbReference type="PROSITE" id="PS00080">
    <property type="entry name" value="MULTICOPPER_OXIDASE2"/>
    <property type="match status" value="1"/>
</dbReference>
<dbReference type="InterPro" id="IPR011706">
    <property type="entry name" value="Cu-oxidase_C"/>
</dbReference>
<evidence type="ECO:0000256" key="7">
    <source>
        <dbReference type="ARBA" id="ARBA00022723"/>
    </source>
</evidence>
<keyword evidence="8 13" id="KW-0677">Repeat</keyword>
<dbReference type="Proteomes" id="UP001054252">
    <property type="component" value="Unassembled WGS sequence"/>
</dbReference>
<evidence type="ECO:0000256" key="2">
    <source>
        <dbReference type="ARBA" id="ARBA00004271"/>
    </source>
</evidence>
<comment type="similarity">
    <text evidence="3 13">Belongs to the multicopper oxidase family.</text>
</comment>
<dbReference type="CDD" id="cd13875">
    <property type="entry name" value="CuRO_2_LCC_plant"/>
    <property type="match status" value="1"/>
</dbReference>
<dbReference type="InterPro" id="IPR017761">
    <property type="entry name" value="Laccase"/>
</dbReference>
<dbReference type="InterPro" id="IPR034285">
    <property type="entry name" value="CuRO_2_LCC"/>
</dbReference>
<evidence type="ECO:0000256" key="4">
    <source>
        <dbReference type="ARBA" id="ARBA00012297"/>
    </source>
</evidence>
<reference evidence="18 19" key="1">
    <citation type="journal article" date="2021" name="Commun. Biol.">
        <title>The genome of Shorea leprosula (Dipterocarpaceae) highlights the ecological relevance of drought in aseasonal tropical rainforests.</title>
        <authorList>
            <person name="Ng K.K.S."/>
            <person name="Kobayashi M.J."/>
            <person name="Fawcett J.A."/>
            <person name="Hatakeyama M."/>
            <person name="Paape T."/>
            <person name="Ng C.H."/>
            <person name="Ang C.C."/>
            <person name="Tnah L.H."/>
            <person name="Lee C.T."/>
            <person name="Nishiyama T."/>
            <person name="Sese J."/>
            <person name="O'Brien M.J."/>
            <person name="Copetti D."/>
            <person name="Mohd Noor M.I."/>
            <person name="Ong R.C."/>
            <person name="Putra M."/>
            <person name="Sireger I.Z."/>
            <person name="Indrioko S."/>
            <person name="Kosugi Y."/>
            <person name="Izuno A."/>
            <person name="Isagi Y."/>
            <person name="Lee S.L."/>
            <person name="Shimizu K.K."/>
        </authorList>
    </citation>
    <scope>NUCLEOTIDE SEQUENCE [LARGE SCALE GENOMIC DNA]</scope>
    <source>
        <strain evidence="18">214</strain>
    </source>
</reference>
<evidence type="ECO:0000259" key="16">
    <source>
        <dbReference type="Pfam" id="PF07731"/>
    </source>
</evidence>
<evidence type="ECO:0000256" key="14">
    <source>
        <dbReference type="SAM" id="MobiDB-lite"/>
    </source>
</evidence>
<evidence type="ECO:0000256" key="5">
    <source>
        <dbReference type="ARBA" id="ARBA00022523"/>
    </source>
</evidence>
<dbReference type="Pfam" id="PF07731">
    <property type="entry name" value="Cu-oxidase_2"/>
    <property type="match status" value="1"/>
</dbReference>
<dbReference type="PANTHER" id="PTHR11709">
    <property type="entry name" value="MULTI-COPPER OXIDASE"/>
    <property type="match status" value="1"/>
</dbReference>
<proteinExistence type="inferred from homology"/>
<dbReference type="PROSITE" id="PS00079">
    <property type="entry name" value="MULTICOPPER_OXIDASE1"/>
    <property type="match status" value="1"/>
</dbReference>
<keyword evidence="12 13" id="KW-0439">Lignin degradation</keyword>
<feature type="signal peptide" evidence="13">
    <location>
        <begin position="1"/>
        <end position="22"/>
    </location>
</feature>
<sequence>MGLFSGHFAALLLSVMLVVIEAEVHHYDFVLKEKNFTRLCSTKSMLVVNESIPGPVIRVHKGDTVYVNVHNQGNYGLTIHWHGVRQPRNPWSDGTSHITQCMIEPRTNLTYEVIFSDEEGTLWWHAHSNWTRQSVHGAIVVYPPRETTFPFPEPDGEEILVLGDWFEVDVNYVIHEELKVGGFSTHEPNCSTFNSQPGDFHDCSKETTYRWLVDYGKTYLLRLVDVHMDELTFFAIAGHNLTVVGTDGAYIKPIVTSYIMMAPGQTMDILVTTNQSLGEYYMATRNCYSTTTVHPGYYTQINATAILQYRGNYSSSSPSFPSSTLPYYTNYKAGIDFMSKFRSLASEKYPVDVPKNISTRMFVTVALNENVEDLYLYMAASLNNVSWLDPTLSVLDAYYWNISGFYTTDFPDEPPTYYNFLEEYLGLNVTQSFMATKVKLLDYNEEVEIVFQSTNVLNSSQNHPMHLHGHSFYVVGLGEGNFNPNEDPKGYNLIDPPYQNTAIVPKLGWFALRFRASNPGVWFMHCHIEHHYTYGMNTVFLVKNGGTVETSMRERPSNMPSCRSSSIHGIQKSKNSAKTLDKLNMI</sequence>
<keyword evidence="5 13" id="KW-0052">Apoplast</keyword>
<evidence type="ECO:0000256" key="6">
    <source>
        <dbReference type="ARBA" id="ARBA00022525"/>
    </source>
</evidence>
<dbReference type="PANTHER" id="PTHR11709:SF261">
    <property type="entry name" value="LACCASE"/>
    <property type="match status" value="1"/>
</dbReference>
<comment type="caution">
    <text evidence="18">The sequence shown here is derived from an EMBL/GenBank/DDBJ whole genome shotgun (WGS) entry which is preliminary data.</text>
</comment>
<keyword evidence="7 13" id="KW-0479">Metal-binding</keyword>
<dbReference type="Pfam" id="PF07732">
    <property type="entry name" value="Cu-oxidase_3"/>
    <property type="match status" value="1"/>
</dbReference>
<dbReference type="NCBIfam" id="TIGR03389">
    <property type="entry name" value="laccase"/>
    <property type="match status" value="1"/>
</dbReference>
<keyword evidence="13" id="KW-0732">Signal</keyword>
<dbReference type="InterPro" id="IPR011707">
    <property type="entry name" value="Cu-oxidase-like_N"/>
</dbReference>
<dbReference type="Pfam" id="PF00394">
    <property type="entry name" value="Cu-oxidase"/>
    <property type="match status" value="1"/>
</dbReference>
<feature type="domain" description="Plastocyanin-like" evidence="16">
    <location>
        <begin position="410"/>
        <end position="544"/>
    </location>
</feature>
<dbReference type="InterPro" id="IPR034288">
    <property type="entry name" value="CuRO_1_LCC"/>
</dbReference>
<dbReference type="InterPro" id="IPR033138">
    <property type="entry name" value="Cu_oxidase_CS"/>
</dbReference>
<dbReference type="AlphaFoldDB" id="A0AAV5JLF0"/>
<keyword evidence="6 13" id="KW-0964">Secreted</keyword>
<feature type="chain" id="PRO_5043103680" description="Laccase" evidence="13">
    <location>
        <begin position="23"/>
        <end position="586"/>
    </location>
</feature>
<protein>
    <recommendedName>
        <fullName evidence="4 13">Laccase</fullName>
        <ecNumber evidence="4 13">1.10.3.2</ecNumber>
    </recommendedName>
    <alternativeName>
        <fullName evidence="13">Benzenediol:oxygen oxidoreductase</fullName>
    </alternativeName>
    <alternativeName>
        <fullName evidence="13">Diphenol oxidase</fullName>
    </alternativeName>
    <alternativeName>
        <fullName evidence="13">Urishiol oxidase</fullName>
    </alternativeName>
</protein>
<feature type="compositionally biased region" description="Polar residues" evidence="14">
    <location>
        <begin position="558"/>
        <end position="573"/>
    </location>
</feature>